<evidence type="ECO:0000313" key="3">
    <source>
        <dbReference type="Proteomes" id="UP000076858"/>
    </source>
</evidence>
<sequence>HRPGQGAGAVPGFAGPGQAGAHHRFQQGRAGHPQAPVPDHGQAGHVRGQRGRRRLREQPLPGPPKRVRRRPERPGGRHLRQDRSRTVGNERRRPRHVPGRNGPGRTGPEPPDPRRFQPAGPADLLHRRREGSARLDHP</sequence>
<proteinExistence type="predicted"/>
<comment type="caution">
    <text evidence="2">The sequence shown here is derived from an EMBL/GenBank/DDBJ whole genome shotgun (WGS) entry which is preliminary data.</text>
</comment>
<gene>
    <name evidence="2" type="ORF">APZ42_002505</name>
</gene>
<dbReference type="AlphaFoldDB" id="A0A164I7Z5"/>
<feature type="compositionally biased region" description="Gly residues" evidence="1">
    <location>
        <begin position="1"/>
        <end position="18"/>
    </location>
</feature>
<keyword evidence="3" id="KW-1185">Reference proteome</keyword>
<feature type="non-terminal residue" evidence="2">
    <location>
        <position position="138"/>
    </location>
</feature>
<evidence type="ECO:0000256" key="1">
    <source>
        <dbReference type="SAM" id="MobiDB-lite"/>
    </source>
</evidence>
<reference evidence="2 3" key="1">
    <citation type="submission" date="2016-03" db="EMBL/GenBank/DDBJ databases">
        <title>EvidentialGene: Evidence-directed Construction of Genes on Genomes.</title>
        <authorList>
            <person name="Gilbert D.G."/>
            <person name="Choi J.-H."/>
            <person name="Mockaitis K."/>
            <person name="Colbourne J."/>
            <person name="Pfrender M."/>
        </authorList>
    </citation>
    <scope>NUCLEOTIDE SEQUENCE [LARGE SCALE GENOMIC DNA]</scope>
    <source>
        <strain evidence="2 3">Xinb3</strain>
        <tissue evidence="2">Complete organism</tissue>
    </source>
</reference>
<protein>
    <submittedName>
        <fullName evidence="2">Putative GTP-dependent Nucleic acid-binding protein engD</fullName>
    </submittedName>
</protein>
<evidence type="ECO:0000313" key="2">
    <source>
        <dbReference type="EMBL" id="KZS00980.1"/>
    </source>
</evidence>
<dbReference type="EMBL" id="LRGB01007941">
    <property type="protein sequence ID" value="KZS00980.1"/>
    <property type="molecule type" value="Genomic_DNA"/>
</dbReference>
<feature type="region of interest" description="Disordered" evidence="1">
    <location>
        <begin position="1"/>
        <end position="138"/>
    </location>
</feature>
<organism evidence="2 3">
    <name type="scientific">Daphnia magna</name>
    <dbReference type="NCBI Taxonomy" id="35525"/>
    <lineage>
        <taxon>Eukaryota</taxon>
        <taxon>Metazoa</taxon>
        <taxon>Ecdysozoa</taxon>
        <taxon>Arthropoda</taxon>
        <taxon>Crustacea</taxon>
        <taxon>Branchiopoda</taxon>
        <taxon>Diplostraca</taxon>
        <taxon>Cladocera</taxon>
        <taxon>Anomopoda</taxon>
        <taxon>Daphniidae</taxon>
        <taxon>Daphnia</taxon>
    </lineage>
</organism>
<accession>A0A164I7Z5</accession>
<dbReference type="Proteomes" id="UP000076858">
    <property type="component" value="Unassembled WGS sequence"/>
</dbReference>
<feature type="compositionally biased region" description="Basic and acidic residues" evidence="1">
    <location>
        <begin position="72"/>
        <end position="91"/>
    </location>
</feature>
<name>A0A164I7Z5_9CRUS</name>
<feature type="non-terminal residue" evidence="2">
    <location>
        <position position="1"/>
    </location>
</feature>